<evidence type="ECO:0000256" key="3">
    <source>
        <dbReference type="ARBA" id="ARBA00022840"/>
    </source>
</evidence>
<sequence>MSKGPAVGIDLGTTYSCVGVFQHGKVEIIANDQGNRTTPSYVAFTDTERLIGDAAKNQVAMNPTNTVFDAKRLIGRRYDDPVVHSDMKHWPFHVINDGGRPKVQVEYKGETKTFYAEEISSMTITNAVITVPAYFNDSQRQATKDAGTIAGLNVLRIINEPTAAAIAYGLDKKVGGERNVLIFDLGGGTFDVSILTIEDGIFEVKSTAGDTHLGGEDFDNRMVNHFVSEFKRKHKKDITDNKRAVRRLRTACERAKRTLSSSTQASIEIDSLYEGIDFYTSITRARFEELNADLFRGTLEPVEKALRDAKLDKSQVHDIVLVGGSTRIPKIQKLLQDFFNGRELNKSINPDEAAAILCGDKSENVQDLLLLDVTPLSLGIETAGGVMTALIKRNTTIPTKQTQTFTTYSDNQPGVLIQVYEGERAMTKDNNLLGKFELTGIPPAPRGVPQIEVTFDIDANGRLSKEEIERMVQEAEQYKAEDEIQREKIAAKNSLESLAFNMKSTAEDEKLKDKLSPEDKQKILDKCNEVISWLDRNQVSLQD</sequence>
<dbReference type="InterPro" id="IPR043129">
    <property type="entry name" value="ATPase_NBD"/>
</dbReference>
<keyword evidence="2 4" id="KW-0547">Nucleotide-binding</keyword>
<keyword evidence="5" id="KW-0175">Coiled coil</keyword>
<evidence type="ECO:0000256" key="2">
    <source>
        <dbReference type="ARBA" id="ARBA00022741"/>
    </source>
</evidence>
<dbReference type="SUPFAM" id="SSF100934">
    <property type="entry name" value="Heat shock protein 70kD (HSP70), C-terminal subdomain"/>
    <property type="match status" value="1"/>
</dbReference>
<organism evidence="6 7">
    <name type="scientific">Phrynosoma platyrhinos</name>
    <name type="common">Desert horned lizard</name>
    <dbReference type="NCBI Taxonomy" id="52577"/>
    <lineage>
        <taxon>Eukaryota</taxon>
        <taxon>Metazoa</taxon>
        <taxon>Chordata</taxon>
        <taxon>Craniata</taxon>
        <taxon>Vertebrata</taxon>
        <taxon>Euteleostomi</taxon>
        <taxon>Lepidosauria</taxon>
        <taxon>Squamata</taxon>
        <taxon>Bifurcata</taxon>
        <taxon>Unidentata</taxon>
        <taxon>Episquamata</taxon>
        <taxon>Toxicofera</taxon>
        <taxon>Iguania</taxon>
        <taxon>Phrynosomatidae</taxon>
        <taxon>Phrynosomatinae</taxon>
        <taxon>Phrynosoma</taxon>
    </lineage>
</organism>
<dbReference type="Pfam" id="PF00012">
    <property type="entry name" value="HSP70"/>
    <property type="match status" value="2"/>
</dbReference>
<reference evidence="6 7" key="1">
    <citation type="journal article" date="2022" name="Gigascience">
        <title>A chromosome-level genome assembly and annotation of the desert horned lizard, Phrynosoma platyrhinos, provides insight into chromosomal rearrangements among reptiles.</title>
        <authorList>
            <person name="Koochekian N."/>
            <person name="Ascanio A."/>
            <person name="Farleigh K."/>
            <person name="Card D.C."/>
            <person name="Schield D.R."/>
            <person name="Castoe T.A."/>
            <person name="Jezkova T."/>
        </authorList>
    </citation>
    <scope>NUCLEOTIDE SEQUENCE [LARGE SCALE GENOMIC DNA]</scope>
    <source>
        <strain evidence="6">NK-2021</strain>
    </source>
</reference>
<dbReference type="Proteomes" id="UP000826234">
    <property type="component" value="Unassembled WGS sequence"/>
</dbReference>
<evidence type="ECO:0000256" key="5">
    <source>
        <dbReference type="SAM" id="Coils"/>
    </source>
</evidence>
<comment type="caution">
    <text evidence="6">The sequence shown here is derived from an EMBL/GenBank/DDBJ whole genome shotgun (WGS) entry which is preliminary data.</text>
</comment>
<dbReference type="Gene3D" id="1.20.1270.10">
    <property type="match status" value="1"/>
</dbReference>
<dbReference type="InterPro" id="IPR018181">
    <property type="entry name" value="Heat_shock_70_CS"/>
</dbReference>
<accession>A0ABQ7TQI0</accession>
<dbReference type="PROSITE" id="PS00297">
    <property type="entry name" value="HSP70_1"/>
    <property type="match status" value="1"/>
</dbReference>
<dbReference type="EMBL" id="JAIPUX010000035">
    <property type="protein sequence ID" value="KAH0631433.1"/>
    <property type="molecule type" value="Genomic_DNA"/>
</dbReference>
<dbReference type="Gene3D" id="3.30.30.30">
    <property type="match status" value="1"/>
</dbReference>
<dbReference type="Gene3D" id="3.90.640.10">
    <property type="entry name" value="Actin, Chain A, domain 4"/>
    <property type="match status" value="1"/>
</dbReference>
<proteinExistence type="inferred from homology"/>
<evidence type="ECO:0008006" key="8">
    <source>
        <dbReference type="Google" id="ProtNLM"/>
    </source>
</evidence>
<keyword evidence="3 4" id="KW-0067">ATP-binding</keyword>
<dbReference type="PROSITE" id="PS00018">
    <property type="entry name" value="EF_HAND_1"/>
    <property type="match status" value="1"/>
</dbReference>
<keyword evidence="7" id="KW-1185">Reference proteome</keyword>
<evidence type="ECO:0000313" key="6">
    <source>
        <dbReference type="EMBL" id="KAH0631433.1"/>
    </source>
</evidence>
<dbReference type="SUPFAM" id="SSF53067">
    <property type="entry name" value="Actin-like ATPase domain"/>
    <property type="match status" value="2"/>
</dbReference>
<feature type="coiled-coil region" evidence="5">
    <location>
        <begin position="461"/>
        <end position="488"/>
    </location>
</feature>
<dbReference type="CDD" id="cd10233">
    <property type="entry name" value="ASKHA_NBD_HSP70_HSPA1"/>
    <property type="match status" value="1"/>
</dbReference>
<dbReference type="PANTHER" id="PTHR19375">
    <property type="entry name" value="HEAT SHOCK PROTEIN 70KDA"/>
    <property type="match status" value="1"/>
</dbReference>
<dbReference type="InterPro" id="IPR029048">
    <property type="entry name" value="HSP70_C_sf"/>
</dbReference>
<gene>
    <name evidence="6" type="ORF">JD844_005759</name>
</gene>
<dbReference type="InterPro" id="IPR029047">
    <property type="entry name" value="HSP70_peptide-bd_sf"/>
</dbReference>
<dbReference type="PROSITE" id="PS01036">
    <property type="entry name" value="HSP70_3"/>
    <property type="match status" value="1"/>
</dbReference>
<dbReference type="Gene3D" id="2.60.34.10">
    <property type="entry name" value="Substrate Binding Domain Of DNAk, Chain A, domain 1"/>
    <property type="match status" value="1"/>
</dbReference>
<dbReference type="InterPro" id="IPR018247">
    <property type="entry name" value="EF_Hand_1_Ca_BS"/>
</dbReference>
<evidence type="ECO:0000313" key="7">
    <source>
        <dbReference type="Proteomes" id="UP000826234"/>
    </source>
</evidence>
<dbReference type="InterPro" id="IPR013126">
    <property type="entry name" value="Hsp_70_fam"/>
</dbReference>
<dbReference type="PROSITE" id="PS00329">
    <property type="entry name" value="HSP70_2"/>
    <property type="match status" value="1"/>
</dbReference>
<name>A0ABQ7TQI0_PHRPL</name>
<comment type="similarity">
    <text evidence="1 4">Belongs to the heat shock protein 70 family.</text>
</comment>
<dbReference type="SUPFAM" id="SSF100920">
    <property type="entry name" value="Heat shock protein 70kD (HSP70), peptide-binding domain"/>
    <property type="match status" value="1"/>
</dbReference>
<evidence type="ECO:0000256" key="1">
    <source>
        <dbReference type="ARBA" id="ARBA00007381"/>
    </source>
</evidence>
<dbReference type="PRINTS" id="PR00301">
    <property type="entry name" value="HEATSHOCK70"/>
</dbReference>
<protein>
    <recommendedName>
        <fullName evidence="8">Heat shock protein 70</fullName>
    </recommendedName>
</protein>
<evidence type="ECO:0000256" key="4">
    <source>
        <dbReference type="RuleBase" id="RU003322"/>
    </source>
</evidence>
<dbReference type="Gene3D" id="3.30.420.40">
    <property type="match status" value="2"/>
</dbReference>